<feature type="transmembrane region" description="Helical" evidence="6">
    <location>
        <begin position="104"/>
        <end position="121"/>
    </location>
</feature>
<dbReference type="EMBL" id="JBHFNS010000018">
    <property type="protein sequence ID" value="MFB2934265.1"/>
    <property type="molecule type" value="Genomic_DNA"/>
</dbReference>
<dbReference type="InterPro" id="IPR012809">
    <property type="entry name" value="ECF_CbiQ"/>
</dbReference>
<evidence type="ECO:0000256" key="4">
    <source>
        <dbReference type="ARBA" id="ARBA00022989"/>
    </source>
</evidence>
<feature type="transmembrane region" description="Helical" evidence="6">
    <location>
        <begin position="267"/>
        <end position="287"/>
    </location>
</feature>
<keyword evidence="8" id="KW-1185">Reference proteome</keyword>
<protein>
    <submittedName>
        <fullName evidence="7">Cobalt ECF transporter T component CbiQ</fullName>
    </submittedName>
</protein>
<keyword evidence="3 6" id="KW-0812">Transmembrane</keyword>
<evidence type="ECO:0000256" key="3">
    <source>
        <dbReference type="ARBA" id="ARBA00022692"/>
    </source>
</evidence>
<dbReference type="Pfam" id="PF02361">
    <property type="entry name" value="CbiQ"/>
    <property type="match status" value="1"/>
</dbReference>
<dbReference type="Proteomes" id="UP001576776">
    <property type="component" value="Unassembled WGS sequence"/>
</dbReference>
<comment type="caution">
    <text evidence="7">The sequence shown here is derived from an EMBL/GenBank/DDBJ whole genome shotgun (WGS) entry which is preliminary data.</text>
</comment>
<keyword evidence="5 6" id="KW-0472">Membrane</keyword>
<evidence type="ECO:0000256" key="2">
    <source>
        <dbReference type="ARBA" id="ARBA00022475"/>
    </source>
</evidence>
<evidence type="ECO:0000256" key="6">
    <source>
        <dbReference type="SAM" id="Phobius"/>
    </source>
</evidence>
<name>A0ABV4Y632_9CYAN</name>
<comment type="subcellular location">
    <subcellularLocation>
        <location evidence="1">Cell membrane</location>
        <topology evidence="1">Multi-pass membrane protein</topology>
    </subcellularLocation>
</comment>
<dbReference type="InterPro" id="IPR051611">
    <property type="entry name" value="ECF_transporter_component"/>
</dbReference>
<proteinExistence type="predicted"/>
<evidence type="ECO:0000313" key="8">
    <source>
        <dbReference type="Proteomes" id="UP001576776"/>
    </source>
</evidence>
<keyword evidence="2" id="KW-1003">Cell membrane</keyword>
<evidence type="ECO:0000313" key="7">
    <source>
        <dbReference type="EMBL" id="MFB2934265.1"/>
    </source>
</evidence>
<organism evidence="7 8">
    <name type="scientific">Floridaenema fluviatile BLCC-F154</name>
    <dbReference type="NCBI Taxonomy" id="3153640"/>
    <lineage>
        <taxon>Bacteria</taxon>
        <taxon>Bacillati</taxon>
        <taxon>Cyanobacteriota</taxon>
        <taxon>Cyanophyceae</taxon>
        <taxon>Oscillatoriophycideae</taxon>
        <taxon>Aerosakkonematales</taxon>
        <taxon>Aerosakkonemataceae</taxon>
        <taxon>Floridanema</taxon>
        <taxon>Floridanema fluviatile</taxon>
    </lineage>
</organism>
<keyword evidence="4 6" id="KW-1133">Transmembrane helix</keyword>
<dbReference type="PANTHER" id="PTHR34857:SF2">
    <property type="entry name" value="SLL0384 PROTEIN"/>
    <property type="match status" value="1"/>
</dbReference>
<evidence type="ECO:0000256" key="1">
    <source>
        <dbReference type="ARBA" id="ARBA00004651"/>
    </source>
</evidence>
<evidence type="ECO:0000256" key="5">
    <source>
        <dbReference type="ARBA" id="ARBA00023136"/>
    </source>
</evidence>
<sequence length="288" mass="31852">MGRFGIWDFLPRLNIQCVKIPKSEIFNQLMLLHINAFHLDIDSKQASFWHSLAPKTRVLCTLLLVFAIALTPNGRWWTWGIYAIAVLALVLLSKVTLPVLFKRIAVEFAFVAVILFGTLFRSGGEVVWSWGIIKITSEGLTVLGSVTIKALLSLLMLNLLTLTTSVPALLNGLIALKMPPLLVAILASMYRYISVLIGEFNAMRRAAASRNLTGNSGWQRQVIGNMIGALFIRTYERGDRVYQAMLARGYQGVPPVSELPAGGKRDIFALNLTLILALLGQAIYLVLN</sequence>
<dbReference type="CDD" id="cd16914">
    <property type="entry name" value="EcfT"/>
    <property type="match status" value="1"/>
</dbReference>
<dbReference type="NCBIfam" id="TIGR02454">
    <property type="entry name" value="ECF_T_CbiQ"/>
    <property type="match status" value="1"/>
</dbReference>
<reference evidence="7 8" key="1">
    <citation type="submission" date="2024-09" db="EMBL/GenBank/DDBJ databases">
        <title>Floridaenema gen nov. (Aerosakkonemataceae, Aerosakkonematales ord. nov., Cyanobacteria) from benthic tropical and subtropical fresh waters, with the description of four new species.</title>
        <authorList>
            <person name="Moretto J.A."/>
            <person name="Berthold D.E."/>
            <person name="Lefler F.W."/>
            <person name="Huang I.-S."/>
            <person name="Laughinghouse H. IV."/>
        </authorList>
    </citation>
    <scope>NUCLEOTIDE SEQUENCE [LARGE SCALE GENOMIC DNA]</scope>
    <source>
        <strain evidence="7 8">BLCC-F154</strain>
    </source>
</reference>
<dbReference type="PANTHER" id="PTHR34857">
    <property type="entry name" value="SLL0384 PROTEIN"/>
    <property type="match status" value="1"/>
</dbReference>
<dbReference type="InterPro" id="IPR003339">
    <property type="entry name" value="ABC/ECF_trnsptr_transmembrane"/>
</dbReference>
<accession>A0ABV4Y632</accession>
<gene>
    <name evidence="7" type="primary">cbiQ</name>
    <name evidence="7" type="ORF">ACE1B6_03220</name>
</gene>
<feature type="transmembrane region" description="Helical" evidence="6">
    <location>
        <begin position="76"/>
        <end position="92"/>
    </location>
</feature>